<sequence length="59" mass="6313">SLRPGTLFLPLLGGHSSRLSLSILFTSQTIFACAHKFTEQELLNSTSGTVILNSTSGMM</sequence>
<protein>
    <submittedName>
        <fullName evidence="1">Uncharacterized protein</fullName>
    </submittedName>
</protein>
<reference evidence="1" key="1">
    <citation type="submission" date="2022-11" db="EMBL/GenBank/DDBJ databases">
        <authorList>
            <person name="Hyden B.L."/>
            <person name="Feng K."/>
            <person name="Yates T."/>
            <person name="Jawdy S."/>
            <person name="Smart L.B."/>
            <person name="Muchero W."/>
        </authorList>
    </citation>
    <scope>NUCLEOTIDE SEQUENCE</scope>
    <source>
        <tissue evidence="1">Shoot tip</tissue>
    </source>
</reference>
<evidence type="ECO:0000313" key="2">
    <source>
        <dbReference type="Proteomes" id="UP001151529"/>
    </source>
</evidence>
<dbReference type="AlphaFoldDB" id="A0A9Q0U757"/>
<evidence type="ECO:0000313" key="1">
    <source>
        <dbReference type="EMBL" id="KAJ6724639.1"/>
    </source>
</evidence>
<name>A0A9Q0U757_SALVM</name>
<dbReference type="EMBL" id="JAPFFL010000005">
    <property type="protein sequence ID" value="KAJ6724639.1"/>
    <property type="molecule type" value="Genomic_DNA"/>
</dbReference>
<proteinExistence type="predicted"/>
<feature type="non-terminal residue" evidence="1">
    <location>
        <position position="1"/>
    </location>
</feature>
<dbReference type="Proteomes" id="UP001151529">
    <property type="component" value="Chromosome 11"/>
</dbReference>
<keyword evidence="2" id="KW-1185">Reference proteome</keyword>
<organism evidence="1 2">
    <name type="scientific">Salix viminalis</name>
    <name type="common">Common osier</name>
    <name type="synonym">Basket willow</name>
    <dbReference type="NCBI Taxonomy" id="40686"/>
    <lineage>
        <taxon>Eukaryota</taxon>
        <taxon>Viridiplantae</taxon>
        <taxon>Streptophyta</taxon>
        <taxon>Embryophyta</taxon>
        <taxon>Tracheophyta</taxon>
        <taxon>Spermatophyta</taxon>
        <taxon>Magnoliopsida</taxon>
        <taxon>eudicotyledons</taxon>
        <taxon>Gunneridae</taxon>
        <taxon>Pentapetalae</taxon>
        <taxon>rosids</taxon>
        <taxon>fabids</taxon>
        <taxon>Malpighiales</taxon>
        <taxon>Salicaceae</taxon>
        <taxon>Saliceae</taxon>
        <taxon>Salix</taxon>
    </lineage>
</organism>
<reference evidence="1" key="2">
    <citation type="journal article" date="2023" name="Int. J. Mol. Sci.">
        <title>De Novo Assembly and Annotation of 11 Diverse Shrub Willow (Salix) Genomes Reveals Novel Gene Organization in Sex-Linked Regions.</title>
        <authorList>
            <person name="Hyden B."/>
            <person name="Feng K."/>
            <person name="Yates T.B."/>
            <person name="Jawdy S."/>
            <person name="Cereghino C."/>
            <person name="Smart L.B."/>
            <person name="Muchero W."/>
        </authorList>
    </citation>
    <scope>NUCLEOTIDE SEQUENCE [LARGE SCALE GENOMIC DNA]</scope>
    <source>
        <tissue evidence="1">Shoot tip</tissue>
    </source>
</reference>
<accession>A0A9Q0U757</accession>
<gene>
    <name evidence="1" type="ORF">OIU85_022548</name>
</gene>
<comment type="caution">
    <text evidence="1">The sequence shown here is derived from an EMBL/GenBank/DDBJ whole genome shotgun (WGS) entry which is preliminary data.</text>
</comment>